<comment type="caution">
    <text evidence="2">The sequence shown here is derived from an EMBL/GenBank/DDBJ whole genome shotgun (WGS) entry which is preliminary data.</text>
</comment>
<evidence type="ECO:0000313" key="2">
    <source>
        <dbReference type="EMBL" id="MBK1631937.1"/>
    </source>
</evidence>
<organism evidence="2 3">
    <name type="scientific">Thiohalocapsa halophila</name>
    <dbReference type="NCBI Taxonomy" id="69359"/>
    <lineage>
        <taxon>Bacteria</taxon>
        <taxon>Pseudomonadati</taxon>
        <taxon>Pseudomonadota</taxon>
        <taxon>Gammaproteobacteria</taxon>
        <taxon>Chromatiales</taxon>
        <taxon>Chromatiaceae</taxon>
        <taxon>Thiohalocapsa</taxon>
    </lineage>
</organism>
<dbReference type="RefSeq" id="WP_200238944.1">
    <property type="nucleotide sequence ID" value="NZ_NRRV01000035.1"/>
</dbReference>
<reference evidence="2 3" key="1">
    <citation type="journal article" date="2020" name="Microorganisms">
        <title>Osmotic Adaptation and Compatible Solute Biosynthesis of Phototrophic Bacteria as Revealed from Genome Analyses.</title>
        <authorList>
            <person name="Imhoff J.F."/>
            <person name="Rahn T."/>
            <person name="Kunzel S."/>
            <person name="Keller A."/>
            <person name="Neulinger S.C."/>
        </authorList>
    </citation>
    <scope>NUCLEOTIDE SEQUENCE [LARGE SCALE GENOMIC DNA]</scope>
    <source>
        <strain evidence="2 3">DSM 6210</strain>
    </source>
</reference>
<keyword evidence="3" id="KW-1185">Reference proteome</keyword>
<name>A0ABS1CJ69_9GAMM</name>
<dbReference type="Pfam" id="PF03886">
    <property type="entry name" value="ABC_trans_aux"/>
    <property type="match status" value="1"/>
</dbReference>
<dbReference type="SUPFAM" id="SSF159594">
    <property type="entry name" value="XCC0632-like"/>
    <property type="match status" value="1"/>
</dbReference>
<evidence type="ECO:0000259" key="1">
    <source>
        <dbReference type="Pfam" id="PF03886"/>
    </source>
</evidence>
<gene>
    <name evidence="2" type="ORF">CKO31_14570</name>
</gene>
<sequence length="214" mass="22908">MAGSLTRRLAAVLVGCLACALLAACGGGERVRDLFFSLRPEVSVPPSVRPIPGTLRVTPISARGFLAGSRIVYRTAEEPLQVQRYGQLLWEEVPARALADDLTAALRAAGVFEHVITAGDPARADFLLTGELERFEHRPTDVPPHVLGQLSLTLVRGKGRQVLVAKTYTAEEPVAVGPEDRTTPEAIVAAFNRLAGRLIEQVVADAQAMGGRLQ</sequence>
<dbReference type="EMBL" id="NRRV01000035">
    <property type="protein sequence ID" value="MBK1631937.1"/>
    <property type="molecule type" value="Genomic_DNA"/>
</dbReference>
<dbReference type="Gene3D" id="3.40.50.10610">
    <property type="entry name" value="ABC-type transport auxiliary lipoprotein component"/>
    <property type="match status" value="1"/>
</dbReference>
<accession>A0ABS1CJ69</accession>
<dbReference type="InterPro" id="IPR005586">
    <property type="entry name" value="ABC_trans_aux"/>
</dbReference>
<protein>
    <recommendedName>
        <fullName evidence="1">ABC-type transport auxiliary lipoprotein component domain-containing protein</fullName>
    </recommendedName>
</protein>
<dbReference type="PROSITE" id="PS51257">
    <property type="entry name" value="PROKAR_LIPOPROTEIN"/>
    <property type="match status" value="1"/>
</dbReference>
<evidence type="ECO:0000313" key="3">
    <source>
        <dbReference type="Proteomes" id="UP000748752"/>
    </source>
</evidence>
<dbReference type="Proteomes" id="UP000748752">
    <property type="component" value="Unassembled WGS sequence"/>
</dbReference>
<proteinExistence type="predicted"/>
<feature type="domain" description="ABC-type transport auxiliary lipoprotein component" evidence="1">
    <location>
        <begin position="41"/>
        <end position="202"/>
    </location>
</feature>